<evidence type="ECO:0000259" key="15">
    <source>
        <dbReference type="SMART" id="SM00998"/>
    </source>
</evidence>
<evidence type="ECO:0000256" key="14">
    <source>
        <dbReference type="RuleBase" id="RU361172"/>
    </source>
</evidence>
<evidence type="ECO:0000313" key="17">
    <source>
        <dbReference type="Proteomes" id="UP000217784"/>
    </source>
</evidence>
<evidence type="ECO:0000256" key="3">
    <source>
        <dbReference type="ARBA" id="ARBA00008273"/>
    </source>
</evidence>
<dbReference type="InterPro" id="IPR020557">
    <property type="entry name" value="Fumarate_lyase_CS"/>
</dbReference>
<dbReference type="Pfam" id="PF10397">
    <property type="entry name" value="ADSL_C"/>
    <property type="match status" value="1"/>
</dbReference>
<evidence type="ECO:0000256" key="4">
    <source>
        <dbReference type="ARBA" id="ARBA00011668"/>
    </source>
</evidence>
<comment type="similarity">
    <text evidence="3 14">Belongs to the lyase 1 family. Adenylosuccinate lyase subfamily.</text>
</comment>
<dbReference type="OrthoDB" id="7033at2157"/>
<proteinExistence type="inferred from homology"/>
<dbReference type="PANTHER" id="PTHR43172:SF1">
    <property type="entry name" value="ADENYLOSUCCINATE LYASE"/>
    <property type="match status" value="1"/>
</dbReference>
<dbReference type="InterPro" id="IPR000362">
    <property type="entry name" value="Fumarate_lyase_fam"/>
</dbReference>
<evidence type="ECO:0000256" key="11">
    <source>
        <dbReference type="ARBA" id="ARBA00030717"/>
    </source>
</evidence>
<comment type="catalytic activity">
    <reaction evidence="12">
        <text>N(6)-(1,2-dicarboxyethyl)-AMP = fumarate + AMP</text>
        <dbReference type="Rhea" id="RHEA:16853"/>
        <dbReference type="ChEBI" id="CHEBI:29806"/>
        <dbReference type="ChEBI" id="CHEBI:57567"/>
        <dbReference type="ChEBI" id="CHEBI:456215"/>
        <dbReference type="EC" id="4.3.2.2"/>
    </reaction>
    <physiologicalReaction direction="left-to-right" evidence="12">
        <dbReference type="Rhea" id="RHEA:16854"/>
    </physiologicalReaction>
</comment>
<dbReference type="Proteomes" id="UP000217784">
    <property type="component" value="Unassembled WGS sequence"/>
</dbReference>
<evidence type="ECO:0000256" key="8">
    <source>
        <dbReference type="ARBA" id="ARBA00023239"/>
    </source>
</evidence>
<dbReference type="InterPro" id="IPR022761">
    <property type="entry name" value="Fumarate_lyase_N"/>
</dbReference>
<dbReference type="NCBIfam" id="TIGR00928">
    <property type="entry name" value="purB"/>
    <property type="match status" value="1"/>
</dbReference>
<dbReference type="SUPFAM" id="SSF48557">
    <property type="entry name" value="L-aspartase-like"/>
    <property type="match status" value="1"/>
</dbReference>
<accession>A0A2A2H1I3</accession>
<evidence type="ECO:0000256" key="10">
    <source>
        <dbReference type="ARBA" id="ARBA00025012"/>
    </source>
</evidence>
<dbReference type="SMART" id="SM00998">
    <property type="entry name" value="ADSL_C"/>
    <property type="match status" value="1"/>
</dbReference>
<dbReference type="PROSITE" id="PS00163">
    <property type="entry name" value="FUMARATE_LYASES"/>
    <property type="match status" value="1"/>
</dbReference>
<dbReference type="GO" id="GO:0004018">
    <property type="term" value="F:N6-(1,2-dicarboxyethyl)AMP AMP-lyase (fumarate-forming) activity"/>
    <property type="evidence" value="ECO:0007669"/>
    <property type="project" value="UniProtKB-UniRule"/>
</dbReference>
<dbReference type="Pfam" id="PF00206">
    <property type="entry name" value="Lyase_1"/>
    <property type="match status" value="1"/>
</dbReference>
<keyword evidence="7 14" id="KW-0658">Purine biosynthesis</keyword>
<evidence type="ECO:0000313" key="16">
    <source>
        <dbReference type="EMBL" id="PAV03180.1"/>
    </source>
</evidence>
<protein>
    <recommendedName>
        <fullName evidence="6 13">Adenylosuccinate lyase</fullName>
        <shortName evidence="14">ASL</shortName>
        <ecNumber evidence="5 13">4.3.2.2</ecNumber>
    </recommendedName>
    <alternativeName>
        <fullName evidence="11 14">Adenylosuccinase</fullName>
    </alternativeName>
</protein>
<dbReference type="EMBL" id="LMVM01000040">
    <property type="protein sequence ID" value="PAV03180.1"/>
    <property type="molecule type" value="Genomic_DNA"/>
</dbReference>
<sequence>MAIHPIEYRYGTEEMRNVWEEENKLQKMLDVEAALAEAESEFGLVPKEASSQIREKANTKYVTLERVKEIERQTNHDIASIVKALAEACEGDAGEYVHFGATSNDIIDTSQSLLFRESIEILREKLVKVTKTLLNLAEEHKNTVCIGRTHGQHALPLTYGMKFALWADEFHRQIERMDECKNRLCVGMLTGAVGTIAALGKEGLDVHKRVSEILDLKPVLISNQIVQRDNHAEFIMDLANIASTLDKIAVEIRSLQRTEIKEVGEKFDPKKQVGSSTMPHKRNPITAERINGVSRVIRSYVTPALENNPLWHERDLTNSSCERIILPESCILTDYILNLTNKLLNNLVFYPENIERNLNCTHGLIMAERFMAELTRRGMGRQTAYALARDCSMEAYEKNTGLLDTVLTNDEIKQYLSEAEIREIMDPHTYIGSSVKIVDNVLEASKEWF</sequence>
<name>A0A2A2H1I3_METBR</name>
<dbReference type="PRINTS" id="PR00149">
    <property type="entry name" value="FUMRATELYASE"/>
</dbReference>
<comment type="caution">
    <text evidence="16">The sequence shown here is derived from an EMBL/GenBank/DDBJ whole genome shotgun (WGS) entry which is preliminary data.</text>
</comment>
<dbReference type="UniPathway" id="UPA00074">
    <property type="reaction ID" value="UER00132"/>
</dbReference>
<dbReference type="Gene3D" id="1.20.200.10">
    <property type="entry name" value="Fumarase/aspartase (Central domain)"/>
    <property type="match status" value="1"/>
</dbReference>
<dbReference type="PANTHER" id="PTHR43172">
    <property type="entry name" value="ADENYLOSUCCINATE LYASE"/>
    <property type="match status" value="1"/>
</dbReference>
<evidence type="ECO:0000256" key="12">
    <source>
        <dbReference type="ARBA" id="ARBA00049115"/>
    </source>
</evidence>
<dbReference type="Gene3D" id="1.10.275.10">
    <property type="entry name" value="Fumarase/aspartase (N-terminal domain)"/>
    <property type="match status" value="1"/>
</dbReference>
<dbReference type="GO" id="GO:0070626">
    <property type="term" value="F:(S)-2-(5-amino-1-(5-phospho-D-ribosyl)imidazole-4-carboxamido) succinate lyase (fumarate-forming) activity"/>
    <property type="evidence" value="ECO:0007669"/>
    <property type="project" value="TreeGrafter"/>
</dbReference>
<evidence type="ECO:0000256" key="1">
    <source>
        <dbReference type="ARBA" id="ARBA00004706"/>
    </source>
</evidence>
<comment type="pathway">
    <text evidence="1 14">Purine metabolism; IMP biosynthesis via de novo pathway; 5-amino-1-(5-phospho-D-ribosyl)imidazole-4-carboxamide from 5-amino-1-(5-phospho-D-ribosyl)imidazole-4-carboxylate: step 2/2.</text>
</comment>
<dbReference type="InterPro" id="IPR019468">
    <property type="entry name" value="AdenyloSucc_lyase_C"/>
</dbReference>
<evidence type="ECO:0000256" key="5">
    <source>
        <dbReference type="ARBA" id="ARBA00012339"/>
    </source>
</evidence>
<dbReference type="CDD" id="cd01360">
    <property type="entry name" value="Adenylsuccinate_lyase_1"/>
    <property type="match status" value="1"/>
</dbReference>
<dbReference type="RefSeq" id="WP_069584044.1">
    <property type="nucleotide sequence ID" value="NZ_LMVM01000040.1"/>
</dbReference>
<organism evidence="16 17">
    <name type="scientific">Methanobacterium bryantii</name>
    <dbReference type="NCBI Taxonomy" id="2161"/>
    <lineage>
        <taxon>Archaea</taxon>
        <taxon>Methanobacteriati</taxon>
        <taxon>Methanobacteriota</taxon>
        <taxon>Methanomada group</taxon>
        <taxon>Methanobacteria</taxon>
        <taxon>Methanobacteriales</taxon>
        <taxon>Methanobacteriaceae</taxon>
        <taxon>Methanobacterium</taxon>
    </lineage>
</organism>
<evidence type="ECO:0000256" key="7">
    <source>
        <dbReference type="ARBA" id="ARBA00022755"/>
    </source>
</evidence>
<evidence type="ECO:0000256" key="2">
    <source>
        <dbReference type="ARBA" id="ARBA00004734"/>
    </source>
</evidence>
<dbReference type="FunFam" id="1.20.200.10:FF:000008">
    <property type="entry name" value="Adenylosuccinate lyase"/>
    <property type="match status" value="1"/>
</dbReference>
<reference evidence="16 17" key="1">
    <citation type="journal article" date="2017" name="BMC Genomics">
        <title>Genomic analysis of methanogenic archaea reveals a shift towards energy conservation.</title>
        <authorList>
            <person name="Gilmore S.P."/>
            <person name="Henske J.K."/>
            <person name="Sexton J.A."/>
            <person name="Solomon K.V."/>
            <person name="Seppala S."/>
            <person name="Yoo J.I."/>
            <person name="Huyett L.M."/>
            <person name="Pressman A."/>
            <person name="Cogan J.Z."/>
            <person name="Kivenson V."/>
            <person name="Peng X."/>
            <person name="Tan Y."/>
            <person name="Valentine D.L."/>
            <person name="O'Malley M.A."/>
        </authorList>
    </citation>
    <scope>NUCLEOTIDE SEQUENCE [LARGE SCALE GENOMIC DNA]</scope>
    <source>
        <strain evidence="16 17">M.o.H.</strain>
    </source>
</reference>
<dbReference type="InterPro" id="IPR008948">
    <property type="entry name" value="L-Aspartase-like"/>
</dbReference>
<dbReference type="InterPro" id="IPR024083">
    <property type="entry name" value="Fumarase/histidase_N"/>
</dbReference>
<comment type="subunit">
    <text evidence="4">Homotetramer. Residues from neighboring subunits contribute catalytic and substrate-binding residues to each active site.</text>
</comment>
<dbReference type="FunFam" id="1.10.275.10:FF:000012">
    <property type="entry name" value="Adenylosuccinate lyase"/>
    <property type="match status" value="1"/>
</dbReference>
<dbReference type="InterPro" id="IPR004769">
    <property type="entry name" value="Pur_lyase"/>
</dbReference>
<dbReference type="PRINTS" id="PR00145">
    <property type="entry name" value="ARGSUCLYASE"/>
</dbReference>
<dbReference type="EC" id="4.3.2.2" evidence="5 13"/>
<evidence type="ECO:0000256" key="6">
    <source>
        <dbReference type="ARBA" id="ARBA00017058"/>
    </source>
</evidence>
<dbReference type="GO" id="GO:0006189">
    <property type="term" value="P:'de novo' IMP biosynthetic process"/>
    <property type="evidence" value="ECO:0007669"/>
    <property type="project" value="UniProtKB-UniPathway"/>
</dbReference>
<gene>
    <name evidence="16" type="ORF">ASJ80_07890</name>
</gene>
<keyword evidence="17" id="KW-1185">Reference proteome</keyword>
<dbReference type="Gene3D" id="1.10.40.30">
    <property type="entry name" value="Fumarase/aspartase (C-terminal domain)"/>
    <property type="match status" value="1"/>
</dbReference>
<dbReference type="GO" id="GO:0005829">
    <property type="term" value="C:cytosol"/>
    <property type="evidence" value="ECO:0007669"/>
    <property type="project" value="TreeGrafter"/>
</dbReference>
<comment type="function">
    <text evidence="10">Catalyzes two reactions in de novo purine nucleotide biosynthesis. Catalyzes the breakdown of 5-aminoimidazole- (N-succinylocarboxamide) ribotide (SAICAR or 2-[5-amino-1-(5-phospho-beta-D-ribosyl)imidazole-4-carboxamido]succinate) to 5-aminoimidazole-4-carboxamide ribotide (AICAR or 5-amino-1-(5-phospho-beta-D-ribosyl)imidazole-4-carboxamide) and fumarate, and of adenylosuccinate (ADS or N(6)-(1,2-dicarboxyethyl)-AMP) to adenosine monophosphate (AMP) and fumarate.</text>
</comment>
<keyword evidence="8 14" id="KW-0456">Lyase</keyword>
<comment type="pathway">
    <text evidence="2 14">Purine metabolism; AMP biosynthesis via de novo pathway; AMP from IMP: step 2/2.</text>
</comment>
<evidence type="ECO:0000256" key="13">
    <source>
        <dbReference type="NCBIfam" id="TIGR00928"/>
    </source>
</evidence>
<comment type="catalytic activity">
    <reaction evidence="9">
        <text>(2S)-2-[5-amino-1-(5-phospho-beta-D-ribosyl)imidazole-4-carboxamido]succinate = 5-amino-1-(5-phospho-beta-D-ribosyl)imidazole-4-carboxamide + fumarate</text>
        <dbReference type="Rhea" id="RHEA:23920"/>
        <dbReference type="ChEBI" id="CHEBI:29806"/>
        <dbReference type="ChEBI" id="CHEBI:58443"/>
        <dbReference type="ChEBI" id="CHEBI:58475"/>
        <dbReference type="EC" id="4.3.2.2"/>
    </reaction>
    <physiologicalReaction direction="left-to-right" evidence="9">
        <dbReference type="Rhea" id="RHEA:23921"/>
    </physiologicalReaction>
</comment>
<evidence type="ECO:0000256" key="9">
    <source>
        <dbReference type="ARBA" id="ARBA00024477"/>
    </source>
</evidence>
<dbReference type="AlphaFoldDB" id="A0A2A2H1I3"/>
<dbReference type="GO" id="GO:0044208">
    <property type="term" value="P:'de novo' AMP biosynthetic process"/>
    <property type="evidence" value="ECO:0007669"/>
    <property type="project" value="UniProtKB-UniPathway"/>
</dbReference>
<dbReference type="UniPathway" id="UPA00075">
    <property type="reaction ID" value="UER00336"/>
</dbReference>
<feature type="domain" description="Adenylosuccinate lyase C-terminal" evidence="15">
    <location>
        <begin position="362"/>
        <end position="442"/>
    </location>
</feature>